<feature type="region of interest" description="Disordered" evidence="1">
    <location>
        <begin position="2053"/>
        <end position="2086"/>
    </location>
</feature>
<sequence length="3240" mass="369472">MHGKYVVNVVTRYDQIFYFPNLVMTRFSHVGGWQEYESLLLLDEENHRISVLYVPSGKTKKRVAKLSPLILHTLQVQSTKNGHYLIGIQSNAELFVWFKDKDILKTIPGLEGVVALESLRTEKLSLHGSNDCRNILLTVGTDQIYVWVMQTGQSFLHSNVPEVKGHWNRINVPQDIQMPPAAECRELCVESVFFSHQSLGLCCQCSFMYNNDVDVCIVTLLLRFTRADANLDGSPSFHVEWNIIKYPFQHINTRFQPVSSRGAIVAKYIQSGQIVAVAMNQNRPALTCLLFVSPLTDTVMVSSLKGCGVKDKRSLRGRIYWVADMAWTADDLFLVCIMKSGSVCIVSRLGEPLILNIHGQGLNLGPSYYLPLHPLQIISTGEEGKVFSVDGRPVSPSSTTSEADKMGQKFSVTTHPGLPIILFSDGFMVTVIQINADVTCVSLMRELILLSSKHMQRIMEQEDLDHSVVTAYHLPAHSGGKPGRIPLSKKRHFQFEEPDSTLNGTLDSEDISFLEQEHRGFDALSHGKILFAECDDDVIDLDNTAGLTNLEAICRHFEVAENSLFTCWKLAVSYTDPWNTETDTTTKYVTHNFVKLFSIVLDFPNMEEILTQRHLKSSAAQNPRLFFIVNTFKKIMELLRFDIINQHLMPRALKLVHDTLELVLNNRELYASDPRIKTLSGCYALLKFAESILNRVYVWVPKSSAAYTGLPLEVRGQQRHAYEPAILMKAHLSPRSVAREIIYTDPRTLGLDQQSQLPGKRLCGAWKLLYQGLIQFQAALQHRGGVQREAEQLRSLMFAVEQIIHQIDGSTPRKAATKVPQGEKLSLVGMHTKAVDAWKKEIEHLTDKAEDVERISHNLHSVLYTYIIKEDLGKCVDFVDSLIVQGNVSSSILDHQLPTSGAGVEKPPLMTIVYNSMRMEPYGGEHQVPCIKNKGVRQLVQSMARFMAAYFTNETMYVFPPHCPQPLPSIHLGNTNKDSRIIPLYHDDINRLVAKEGLSRVWTTERTLEYLLLSGLVCEAAWFADQMGDWKVGFLLSVACTQHRGIAPRVYKKKKKPLEIPQSLEPASLLQRKLESLVHLHKRGGQKGAAHEEANEGFIPISNETNIVQLSRTMEDILTAGIVSSVEVVPWLLTTLVHRLMDTVAQMSPLVPQDLYLPAPPLYCPQPSDTSESKKSIEVVREGRLRFQASSLIQLILVVLNSSHLSLPVTRWYVQELSAIQERAAQFKSTTEGPCLELPEVLQQYREVESSLRPFQDVEAVQQVCLSFRDFCSLLWLLHARDKLSYNLRSREKYLNDVNYQDYLRESWESKEGEKWNRECFTTLQWAVQMLTFSRFLPDEGCIFKVILSLLLEFPPSEDTADILAEHFYDPEVLDAEVQEKLEKFLNNWQAVFIEPEDDGKSAKPEQEEEDENDGRKSVTFFQASPRGQSLSMYFSKQCEAVLKVLKKKRKIFGAYDEFVFDSSGRMPPESLTSSLAPESLAFCIGSRPFETKLSYLEFLDTFCAISFTKVEDSVKKSTSKPLPLLMPFAEHICLKEFDDLDKVSKPSDAKTNLVVMSSPGRMSQNSGSTEQIGNSPSQAKGNMTNLASKFYQSEEALYKGQQVGAENLWSVEADFGSRYARLQKCLDWLAVWCKKQHSLGLHWKGEQDLEFRPTMKIDVSPRLVVLALWLLENKYSTKSSSRNVTLREKKDIVERHSLDNLVTQVNSEVTEALQKKTRRPRRRADRPPSTSLEQEPEQEASQMHSAYEELLNGKEDSSSLEVSSLDQEAFTREFQSSNTFKLGSRPNSRERSADYYDFGRQIDVDKWSSSRRAHSRGHSPNSSRQSTLNGSRRSRDRERSERMSPQGRGQSPSYRGQSPSYRSQSGHVNQRRQGSEVPGDIANQIQGIIRGELRKMMEAQHRSMMAMMGALEEPVEEAMTPHRQAMHHSPPRVNDTRNTMVLEELETSEDRRRSRRSPRRRFDSPEERGLRSERQMSERRGRSGERFHQYQDDPNVIPRYLKVEAERDIDDEPFRLPPIPMPAWAEVPQGPLREDNQQVPLLQLERGRAPPMAYHGPHQVPERNLPRVSPGPPSQPPPSYQESFFIPPVTHTPEEQRQTQRVVPQSIEMPLLKLVPEDKPYLGPQNMSSFGRLLDPALLVAHEQELQEKEMSKYKHAREFFNQQVENFEEKEQKQLGSHLLQANLHGQTQREENEMERRRRKQKPAEKEETEKVSSESGGSPKEESEKASEKDATDNIEKSTTEEEDEEAGIHDGYAIQPGSFENYLEMNEKDFEADTNARVQYRTAMLMREQLAKEKREKRKKVDFATMTKNYEDAQIGTGASLEMESVRTAEAATSITKDTGVDPIQEAIMEYNRSRQGRALPPDIYLGLRFADANGQPPTPNLHQGERPKGRSYINVVDLDASAVLHDLGKLPEKEEPAGDDLGLAPQSVTMTTPQGRNLEELEESMRGALRPAQPTVERPFKQDSVTVRMFESHLPHHNRVSVAVMPRDSVEGSRGAVIERLRDMGRQMSTIDQMAANIERDFHSTRLMLNTLDTLGSVDETRPQQEKESVPTPKSSRRSPVRTPKSSRKSPTPRTGRTSDRTQPMTSSVEEEKTTTGEIVRMSGLSGISDIIGEMVEKGDIDLEEAGFTEREAVKLAEKIKMSARTDHTEEERERIRHSLEILEKMSKAPDSKEEEERRREEKEQLRAWMVEKRHQRLEEYKRYRSELREHEKKPFKPDTSSKFKGTFKVPDKERTGREDMQRRMKEAQQLLGDILTDKPELPPELPARERSPRRKSSKSPPRERTLFKSTPVRDPSPRVSSRRPVYRQPSPKRQQTVRISTEVQEREYDDMLEDDEEIIHNQFPKTPVRRAVSPKTPMRRAVSPKTPGRQVPRLKLMDSDDFLQNTGETTGEISEYARAVESMENSQDITVRDREPAKQEPVTEYKQKSFKDLVRLQRPEVTRKAPRIQVSKERAYEEEPDHYQRSERETKEREAVSREPTERGTSRDHLTVQEPKRKVSPRRVKTYAERLKDMRENQPKFGTPIVPRVHAPSTKTTTIQRKPSGPAHKPKTYVEQLQQLNPGSRRGLRSAGSKTVQGHTFLKSHKPLHQPKTYVQQLKKIQAPFKAPPHPKRVSAARGQMRPRPYADPYRESPDRDSVLSDWSMDDDVKRLLYDDDENSTMYGRTSYTGLSMDYTASEGISDYYNDVMDDDYLGSVDIDEIAQIADAASVRSGSVMSVIDWDAVDDLIADVK</sequence>
<feature type="compositionally biased region" description="Basic and acidic residues" evidence="1">
    <location>
        <begin position="2545"/>
        <end position="2555"/>
    </location>
</feature>
<dbReference type="PANTHER" id="PTHR14492:SF4">
    <property type="entry name" value="CILIOGENESIS AND PLANAR POLARITY EFFECTOR 1"/>
    <property type="match status" value="1"/>
</dbReference>
<feature type="region of interest" description="Disordered" evidence="1">
    <location>
        <begin position="2651"/>
        <end position="2690"/>
    </location>
</feature>
<dbReference type="PANTHER" id="PTHR14492">
    <property type="entry name" value="JBTS17"/>
    <property type="match status" value="1"/>
</dbReference>
<feature type="compositionally biased region" description="Polar residues" evidence="1">
    <location>
        <begin position="2575"/>
        <end position="2594"/>
    </location>
</feature>
<feature type="compositionally biased region" description="Basic and acidic residues" evidence="1">
    <location>
        <begin position="3136"/>
        <end position="3146"/>
    </location>
</feature>
<feature type="compositionally biased region" description="Basic residues" evidence="1">
    <location>
        <begin position="2561"/>
        <end position="2574"/>
    </location>
</feature>
<feature type="region of interest" description="Disordered" evidence="1">
    <location>
        <begin position="3113"/>
        <end position="3148"/>
    </location>
</feature>
<feature type="compositionally biased region" description="Basic residues" evidence="1">
    <location>
        <begin position="1716"/>
        <end position="1725"/>
    </location>
</feature>
<feature type="compositionally biased region" description="Basic and acidic residues" evidence="1">
    <location>
        <begin position="2711"/>
        <end position="2728"/>
    </location>
</feature>
<name>K1PY95_MAGGI</name>
<organism evidence="2">
    <name type="scientific">Magallana gigas</name>
    <name type="common">Pacific oyster</name>
    <name type="synonym">Crassostrea gigas</name>
    <dbReference type="NCBI Taxonomy" id="29159"/>
    <lineage>
        <taxon>Eukaryota</taxon>
        <taxon>Metazoa</taxon>
        <taxon>Spiralia</taxon>
        <taxon>Lophotrochozoa</taxon>
        <taxon>Mollusca</taxon>
        <taxon>Bivalvia</taxon>
        <taxon>Autobranchia</taxon>
        <taxon>Pteriomorphia</taxon>
        <taxon>Ostreida</taxon>
        <taxon>Ostreoidea</taxon>
        <taxon>Ostreidae</taxon>
        <taxon>Magallana</taxon>
    </lineage>
</organism>
<feature type="compositionally biased region" description="Basic and acidic residues" evidence="1">
    <location>
        <begin position="2223"/>
        <end position="2244"/>
    </location>
</feature>
<evidence type="ECO:0000256" key="1">
    <source>
        <dbReference type="SAM" id="MobiDB-lite"/>
    </source>
</evidence>
<feature type="compositionally biased region" description="Polar residues" evidence="1">
    <location>
        <begin position="1821"/>
        <end position="1831"/>
    </location>
</feature>
<feature type="compositionally biased region" description="Pro residues" evidence="1">
    <location>
        <begin position="2070"/>
        <end position="2080"/>
    </location>
</feature>
<feature type="region of interest" description="Disordered" evidence="1">
    <location>
        <begin position="1809"/>
        <end position="1884"/>
    </location>
</feature>
<reference evidence="2" key="1">
    <citation type="journal article" date="2012" name="Nature">
        <title>The oyster genome reveals stress adaptation and complexity of shell formation.</title>
        <authorList>
            <person name="Zhang G."/>
            <person name="Fang X."/>
            <person name="Guo X."/>
            <person name="Li L."/>
            <person name="Luo R."/>
            <person name="Xu F."/>
            <person name="Yang P."/>
            <person name="Zhang L."/>
            <person name="Wang X."/>
            <person name="Qi H."/>
            <person name="Xiong Z."/>
            <person name="Que H."/>
            <person name="Xie Y."/>
            <person name="Holland P.W."/>
            <person name="Paps J."/>
            <person name="Zhu Y."/>
            <person name="Wu F."/>
            <person name="Chen Y."/>
            <person name="Wang J."/>
            <person name="Peng C."/>
            <person name="Meng J."/>
            <person name="Yang L."/>
            <person name="Liu J."/>
            <person name="Wen B."/>
            <person name="Zhang N."/>
            <person name="Huang Z."/>
            <person name="Zhu Q."/>
            <person name="Feng Y."/>
            <person name="Mount A."/>
            <person name="Hedgecock D."/>
            <person name="Xu Z."/>
            <person name="Liu Y."/>
            <person name="Domazet-Loso T."/>
            <person name="Du Y."/>
            <person name="Sun X."/>
            <person name="Zhang S."/>
            <person name="Liu B."/>
            <person name="Cheng P."/>
            <person name="Jiang X."/>
            <person name="Li J."/>
            <person name="Fan D."/>
            <person name="Wang W."/>
            <person name="Fu W."/>
            <person name="Wang T."/>
            <person name="Wang B."/>
            <person name="Zhang J."/>
            <person name="Peng Z."/>
            <person name="Li Y."/>
            <person name="Li N."/>
            <person name="Wang J."/>
            <person name="Chen M."/>
            <person name="He Y."/>
            <person name="Tan F."/>
            <person name="Song X."/>
            <person name="Zheng Q."/>
            <person name="Huang R."/>
            <person name="Yang H."/>
            <person name="Du X."/>
            <person name="Chen L."/>
            <person name="Yang M."/>
            <person name="Gaffney P.M."/>
            <person name="Wang S."/>
            <person name="Luo L."/>
            <person name="She Z."/>
            <person name="Ming Y."/>
            <person name="Huang W."/>
            <person name="Zhang S."/>
            <person name="Huang B."/>
            <person name="Zhang Y."/>
            <person name="Qu T."/>
            <person name="Ni P."/>
            <person name="Miao G."/>
            <person name="Wang J."/>
            <person name="Wang Q."/>
            <person name="Steinberg C.E."/>
            <person name="Wang H."/>
            <person name="Li N."/>
            <person name="Qian L."/>
            <person name="Zhang G."/>
            <person name="Li Y."/>
            <person name="Yang H."/>
            <person name="Liu X."/>
            <person name="Wang J."/>
            <person name="Yin Y."/>
            <person name="Wang J."/>
        </authorList>
    </citation>
    <scope>NUCLEOTIDE SEQUENCE [LARGE SCALE GENOMIC DNA]</scope>
    <source>
        <strain evidence="2">05x7-T-G4-1.051#20</strain>
    </source>
</reference>
<feature type="region of interest" description="Disordered" evidence="1">
    <location>
        <begin position="1397"/>
        <end position="1416"/>
    </location>
</feature>
<feature type="compositionally biased region" description="Basic and acidic residues" evidence="1">
    <location>
        <begin position="1961"/>
        <end position="1992"/>
    </location>
</feature>
<evidence type="ECO:0000313" key="2">
    <source>
        <dbReference type="EMBL" id="EKC29227.1"/>
    </source>
</evidence>
<feature type="compositionally biased region" description="Basic and acidic residues" evidence="1">
    <location>
        <begin position="2957"/>
        <end position="3004"/>
    </location>
</feature>
<feature type="region of interest" description="Disordered" evidence="1">
    <location>
        <begin position="1710"/>
        <end position="1745"/>
    </location>
</feature>
<feature type="region of interest" description="Disordered" evidence="1">
    <location>
        <begin position="2541"/>
        <end position="2605"/>
    </location>
</feature>
<dbReference type="InterPro" id="IPR028236">
    <property type="entry name" value="CPLANE1"/>
</dbReference>
<feature type="region of interest" description="Disordered" evidence="1">
    <location>
        <begin position="1919"/>
        <end position="1994"/>
    </location>
</feature>
<dbReference type="InParanoid" id="K1PY95"/>
<feature type="compositionally biased region" description="Basic and acidic residues" evidence="1">
    <location>
        <begin position="2736"/>
        <end position="2753"/>
    </location>
</feature>
<feature type="compositionally biased region" description="Acidic residues" evidence="1">
    <location>
        <begin position="2834"/>
        <end position="2844"/>
    </location>
</feature>
<dbReference type="EMBL" id="JH817548">
    <property type="protein sequence ID" value="EKC29227.1"/>
    <property type="molecule type" value="Genomic_DNA"/>
</dbReference>
<feature type="compositionally biased region" description="Basic and acidic residues" evidence="1">
    <location>
        <begin position="2190"/>
        <end position="2216"/>
    </location>
</feature>
<accession>K1PY95</accession>
<feature type="region of interest" description="Disordered" evidence="1">
    <location>
        <begin position="1559"/>
        <end position="1580"/>
    </location>
</feature>
<feature type="compositionally biased region" description="Low complexity" evidence="1">
    <location>
        <begin position="2796"/>
        <end position="2806"/>
    </location>
</feature>
<protein>
    <submittedName>
        <fullName evidence="2">Uncharacterized protein</fullName>
    </submittedName>
</protein>
<feature type="compositionally biased region" description="Basic and acidic residues" evidence="1">
    <location>
        <begin position="2762"/>
        <end position="2777"/>
    </location>
</feature>
<feature type="compositionally biased region" description="Polar residues" evidence="1">
    <location>
        <begin position="1730"/>
        <end position="1745"/>
    </location>
</feature>
<gene>
    <name evidence="2" type="ORF">CGI_10027440</name>
</gene>
<feature type="compositionally biased region" description="Polar residues" evidence="1">
    <location>
        <begin position="1848"/>
        <end position="1873"/>
    </location>
</feature>
<feature type="compositionally biased region" description="Polar residues" evidence="1">
    <location>
        <begin position="1561"/>
        <end position="1580"/>
    </location>
</feature>
<feature type="compositionally biased region" description="Basic and acidic residues" evidence="1">
    <location>
        <begin position="2917"/>
        <end position="2950"/>
    </location>
</feature>
<feature type="compositionally biased region" description="Basic and acidic residues" evidence="1">
    <location>
        <begin position="1834"/>
        <end position="1843"/>
    </location>
</feature>
<feature type="region of interest" description="Disordered" evidence="1">
    <location>
        <begin position="2908"/>
        <end position="3036"/>
    </location>
</feature>
<feature type="compositionally biased region" description="Polar residues" evidence="1">
    <location>
        <begin position="2819"/>
        <end position="2829"/>
    </location>
</feature>
<feature type="region of interest" description="Disordered" evidence="1">
    <location>
        <begin position="2416"/>
        <end position="2436"/>
    </location>
</feature>
<proteinExistence type="predicted"/>
<feature type="compositionally biased region" description="Basic and acidic residues" evidence="1">
    <location>
        <begin position="3013"/>
        <end position="3025"/>
    </location>
</feature>
<feature type="region of interest" description="Disordered" evidence="1">
    <location>
        <begin position="2711"/>
        <end position="2879"/>
    </location>
</feature>
<feature type="region of interest" description="Disordered" evidence="1">
    <location>
        <begin position="2183"/>
        <end position="2259"/>
    </location>
</feature>
<dbReference type="HOGENOM" id="CLU_225356_0_0_1"/>